<dbReference type="InterPro" id="IPR013747">
    <property type="entry name" value="ACP_syn_III_C"/>
</dbReference>
<accession>A0A937JD18</accession>
<feature type="domain" description="Beta-ketoacyl-[acyl-carrier-protein] synthase III N-terminal" evidence="4">
    <location>
        <begin position="150"/>
        <end position="220"/>
    </location>
</feature>
<dbReference type="SUPFAM" id="SSF53901">
    <property type="entry name" value="Thiolase-like"/>
    <property type="match status" value="1"/>
</dbReference>
<dbReference type="Proteomes" id="UP000705230">
    <property type="component" value="Unassembled WGS sequence"/>
</dbReference>
<gene>
    <name evidence="5" type="ORF">ISR29_01255</name>
</gene>
<evidence type="ECO:0000259" key="4">
    <source>
        <dbReference type="Pfam" id="PF08545"/>
    </source>
</evidence>
<name>A0A937JD18_9GAMM</name>
<dbReference type="CDD" id="cd00830">
    <property type="entry name" value="KAS_III"/>
    <property type="match status" value="1"/>
</dbReference>
<protein>
    <submittedName>
        <fullName evidence="5">Beta-ketoacyl-ACP synthase III</fullName>
    </submittedName>
</protein>
<keyword evidence="1" id="KW-0808">Transferase</keyword>
<evidence type="ECO:0000256" key="1">
    <source>
        <dbReference type="ARBA" id="ARBA00022679"/>
    </source>
</evidence>
<dbReference type="GO" id="GO:0044550">
    <property type="term" value="P:secondary metabolite biosynthetic process"/>
    <property type="evidence" value="ECO:0007669"/>
    <property type="project" value="TreeGrafter"/>
</dbReference>
<proteinExistence type="predicted"/>
<dbReference type="NCBIfam" id="NF005703">
    <property type="entry name" value="PRK07515.1"/>
    <property type="match status" value="1"/>
</dbReference>
<dbReference type="Pfam" id="PF08545">
    <property type="entry name" value="ACP_syn_III"/>
    <property type="match status" value="1"/>
</dbReference>
<sequence length="371" mass="40805">MENIYIAGTGYWKGDEVVTNDEIVTSFNSYVERFNDQNSQAIEAGAIEPLGPSSVEFIEKASGIKTRYLIDKKNCLDIDVMRPILRQESSENVSILAEMSIHAAKEAIEQAGIETKDIDAVILGTSHSARNYPAVACEVMDELGIEGYGYDMLIGCSSTTFAISNAYSDIASGLANTILVINPELTSPHNDFTLRDSHFIFGDACVATVVQKDSLSKNRVKIKDRKLVTQFSNNIRSDFSYLNRVEESPRDESDLFFKQNGKSVFKEVCPMVAKLISEQLIDAGLDASDISQFWLHQANSNMCRFIMTKILGTDDFDADRAPMILSEFGNVASAGSLLSFHLNNKLENGDKGIICSFGAGYSICSLIIEKG</sequence>
<keyword evidence="2" id="KW-0012">Acyltransferase</keyword>
<dbReference type="GO" id="GO:0004315">
    <property type="term" value="F:3-oxoacyl-[acyl-carrier-protein] synthase activity"/>
    <property type="evidence" value="ECO:0007669"/>
    <property type="project" value="InterPro"/>
</dbReference>
<dbReference type="EMBL" id="JADHSG010000001">
    <property type="protein sequence ID" value="MBL6902814.1"/>
    <property type="molecule type" value="Genomic_DNA"/>
</dbReference>
<dbReference type="Gene3D" id="3.40.47.10">
    <property type="match status" value="2"/>
</dbReference>
<dbReference type="Pfam" id="PF08541">
    <property type="entry name" value="ACP_syn_III_C"/>
    <property type="match status" value="1"/>
</dbReference>
<dbReference type="PANTHER" id="PTHR34069:SF2">
    <property type="entry name" value="BETA-KETOACYL-[ACYL-CARRIER-PROTEIN] SYNTHASE III"/>
    <property type="match status" value="1"/>
</dbReference>
<evidence type="ECO:0000256" key="2">
    <source>
        <dbReference type="ARBA" id="ARBA00023315"/>
    </source>
</evidence>
<evidence type="ECO:0000259" key="3">
    <source>
        <dbReference type="Pfam" id="PF08541"/>
    </source>
</evidence>
<evidence type="ECO:0000313" key="6">
    <source>
        <dbReference type="Proteomes" id="UP000705230"/>
    </source>
</evidence>
<evidence type="ECO:0000313" key="5">
    <source>
        <dbReference type="EMBL" id="MBL6902814.1"/>
    </source>
</evidence>
<reference evidence="5" key="1">
    <citation type="submission" date="2020-10" db="EMBL/GenBank/DDBJ databases">
        <title>Microbiome of the Black Sea water column analyzed by genome centric metagenomics.</title>
        <authorList>
            <person name="Cabello-Yeves P.J."/>
            <person name="Callieri C."/>
            <person name="Picazo A."/>
            <person name="Mehrshad M."/>
            <person name="Haro-Moreno J.M."/>
            <person name="Roda-Garcia J."/>
            <person name="Dzembekova N."/>
            <person name="Slabakova V."/>
            <person name="Slabakova N."/>
            <person name="Moncheva S."/>
            <person name="Rodriguez-Valera F."/>
        </authorList>
    </citation>
    <scope>NUCLEOTIDE SEQUENCE</scope>
    <source>
        <strain evidence="5">BS30m-G43</strain>
    </source>
</reference>
<dbReference type="GO" id="GO:0006633">
    <property type="term" value="P:fatty acid biosynthetic process"/>
    <property type="evidence" value="ECO:0007669"/>
    <property type="project" value="InterPro"/>
</dbReference>
<dbReference type="PANTHER" id="PTHR34069">
    <property type="entry name" value="3-OXOACYL-[ACYL-CARRIER-PROTEIN] SYNTHASE 3"/>
    <property type="match status" value="1"/>
</dbReference>
<dbReference type="InterPro" id="IPR016039">
    <property type="entry name" value="Thiolase-like"/>
</dbReference>
<dbReference type="AlphaFoldDB" id="A0A937JD18"/>
<comment type="caution">
    <text evidence="5">The sequence shown here is derived from an EMBL/GenBank/DDBJ whole genome shotgun (WGS) entry which is preliminary data.</text>
</comment>
<dbReference type="InterPro" id="IPR013751">
    <property type="entry name" value="ACP_syn_III_N"/>
</dbReference>
<feature type="domain" description="Beta-ketoacyl-[acyl-carrier-protein] synthase III C-terminal" evidence="3">
    <location>
        <begin position="282"/>
        <end position="369"/>
    </location>
</feature>
<organism evidence="5 6">
    <name type="scientific">SAR86 cluster bacterium</name>
    <dbReference type="NCBI Taxonomy" id="2030880"/>
    <lineage>
        <taxon>Bacteria</taxon>
        <taxon>Pseudomonadati</taxon>
        <taxon>Pseudomonadota</taxon>
        <taxon>Gammaproteobacteria</taxon>
        <taxon>SAR86 cluster</taxon>
    </lineage>
</organism>